<organism evidence="1 2">
    <name type="scientific">Anncaliia algerae PRA339</name>
    <dbReference type="NCBI Taxonomy" id="1288291"/>
    <lineage>
        <taxon>Eukaryota</taxon>
        <taxon>Fungi</taxon>
        <taxon>Fungi incertae sedis</taxon>
        <taxon>Microsporidia</taxon>
        <taxon>Tubulinosematoidea</taxon>
        <taxon>Tubulinosematidae</taxon>
        <taxon>Anncaliia</taxon>
    </lineage>
</organism>
<dbReference type="Proteomes" id="UP000030655">
    <property type="component" value="Unassembled WGS sequence"/>
</dbReference>
<dbReference type="VEuPathDB" id="MicrosporidiaDB:H312_03471"/>
<proteinExistence type="predicted"/>
<evidence type="ECO:0008006" key="3">
    <source>
        <dbReference type="Google" id="ProtNLM"/>
    </source>
</evidence>
<dbReference type="HOGENOM" id="CLU_608292_0_0_1"/>
<evidence type="ECO:0000313" key="1">
    <source>
        <dbReference type="EMBL" id="KCZ79145.1"/>
    </source>
</evidence>
<gene>
    <name evidence="1" type="ORF">H312_03471</name>
</gene>
<sequence length="450" mass="53191">MKFSEVICKNEQDIIDLMVSIDFLKEISEETYIYNGESINSYNFLQFLAFKLNDDKIFYRNLLSIGINSSDENILNHQDSLENTLLHYLALNNEDELIELLLTKKIGLKRNSSGKLPQTKNEDLNQRIQNLLIMKYKPEFYKEIDKNSIIKQDKLGDYNVYHLDTHVSEKNENNKIVQLKSNSFPGRLYIILCKLTDVVNTDPKIKTISVCVKKNDYIVFSESYEINNVVQMNDTLFIPIERSDEDLEFKIYACVWETDKTVKNVKIGYFYYSFDDEEMKNTHSTLYDKQMSIHYYTNIYRMFKSIFYTPITIANNLSLKMCYISNEELKYVEAPTPNSTASLYNWLVVKQISEYIWFRGYCHVKTNQDTLWKRRMILWQGIHLVVYNEYSGAKVSNFIMTSINKKRVIINNENNSIQLTLHNSDNLQLCFDFKEIFTKFEQGLRTFLAF</sequence>
<reference evidence="1 2" key="2">
    <citation type="submission" date="2014-03" db="EMBL/GenBank/DDBJ databases">
        <title>The Genome Sequence of Anncaliia algerae insect isolate PRA339.</title>
        <authorList>
            <consortium name="The Broad Institute Genome Sequencing Platform"/>
            <consortium name="The Broad Institute Genome Sequencing Center for Infectious Disease"/>
            <person name="Cuomo C."/>
            <person name="Becnel J."/>
            <person name="Sanscrainte N."/>
            <person name="Walker B."/>
            <person name="Young S.K."/>
            <person name="Zeng Q."/>
            <person name="Gargeya S."/>
            <person name="Fitzgerald M."/>
            <person name="Haas B."/>
            <person name="Abouelleil A."/>
            <person name="Alvarado L."/>
            <person name="Arachchi H.M."/>
            <person name="Berlin A.M."/>
            <person name="Chapman S.B."/>
            <person name="Dewar J."/>
            <person name="Goldberg J."/>
            <person name="Griggs A."/>
            <person name="Gujja S."/>
            <person name="Hansen M."/>
            <person name="Howarth C."/>
            <person name="Imamovic A."/>
            <person name="Larimer J."/>
            <person name="McCowan C."/>
            <person name="Murphy C."/>
            <person name="Neiman D."/>
            <person name="Pearson M."/>
            <person name="Priest M."/>
            <person name="Roberts A."/>
            <person name="Saif S."/>
            <person name="Shea T."/>
            <person name="Sisk P."/>
            <person name="Sykes S."/>
            <person name="Wortman J."/>
            <person name="Nusbaum C."/>
            <person name="Birren B."/>
        </authorList>
    </citation>
    <scope>NUCLEOTIDE SEQUENCE [LARGE SCALE GENOMIC DNA]</scope>
    <source>
        <strain evidence="1 2">PRA339</strain>
    </source>
</reference>
<keyword evidence="2" id="KW-1185">Reference proteome</keyword>
<name>A0A059EW65_9MICR</name>
<dbReference type="AlphaFoldDB" id="A0A059EW65"/>
<dbReference type="OrthoDB" id="2191243at2759"/>
<dbReference type="EMBL" id="KK365348">
    <property type="protein sequence ID" value="KCZ79145.1"/>
    <property type="molecule type" value="Genomic_DNA"/>
</dbReference>
<protein>
    <recommendedName>
        <fullName evidence="3">PH domain-containing protein</fullName>
    </recommendedName>
</protein>
<evidence type="ECO:0000313" key="2">
    <source>
        <dbReference type="Proteomes" id="UP000030655"/>
    </source>
</evidence>
<reference evidence="2" key="1">
    <citation type="submission" date="2013-02" db="EMBL/GenBank/DDBJ databases">
        <authorList>
            <consortium name="The Broad Institute Genome Sequencing Platform"/>
            <person name="Cuomo C."/>
            <person name="Becnel J."/>
            <person name="Sanscrainte N."/>
            <person name="Walker B."/>
            <person name="Young S.K."/>
            <person name="Zeng Q."/>
            <person name="Gargeya S."/>
            <person name="Fitzgerald M."/>
            <person name="Haas B."/>
            <person name="Abouelleil A."/>
            <person name="Alvarado L."/>
            <person name="Arachchi H.M."/>
            <person name="Berlin A.M."/>
            <person name="Chapman S.B."/>
            <person name="Dewar J."/>
            <person name="Goldberg J."/>
            <person name="Griggs A."/>
            <person name="Gujja S."/>
            <person name="Hansen M."/>
            <person name="Howarth C."/>
            <person name="Imamovic A."/>
            <person name="Larimer J."/>
            <person name="McCowan C."/>
            <person name="Murphy C."/>
            <person name="Neiman D."/>
            <person name="Pearson M."/>
            <person name="Priest M."/>
            <person name="Roberts A."/>
            <person name="Saif S."/>
            <person name="Shea T."/>
            <person name="Sisk P."/>
            <person name="Sykes S."/>
            <person name="Wortman J."/>
            <person name="Nusbaum C."/>
            <person name="Birren B."/>
        </authorList>
    </citation>
    <scope>NUCLEOTIDE SEQUENCE [LARGE SCALE GENOMIC DNA]</scope>
    <source>
        <strain evidence="2">PRA339</strain>
    </source>
</reference>
<accession>A0A059EW65</accession>